<name>A0A645ER52_9ZZZZ</name>
<dbReference type="Pfam" id="PF00990">
    <property type="entry name" value="GGDEF"/>
    <property type="match status" value="1"/>
</dbReference>
<dbReference type="PROSITE" id="PS50110">
    <property type="entry name" value="RESPONSE_REGULATORY"/>
    <property type="match status" value="1"/>
</dbReference>
<dbReference type="Pfam" id="PF00072">
    <property type="entry name" value="Response_reg"/>
    <property type="match status" value="1"/>
</dbReference>
<dbReference type="PROSITE" id="PS50887">
    <property type="entry name" value="GGDEF"/>
    <property type="match status" value="1"/>
</dbReference>
<protein>
    <submittedName>
        <fullName evidence="3">Uncharacterized protein</fullName>
    </submittedName>
</protein>
<organism evidence="3">
    <name type="scientific">bioreactor metagenome</name>
    <dbReference type="NCBI Taxonomy" id="1076179"/>
    <lineage>
        <taxon>unclassified sequences</taxon>
        <taxon>metagenomes</taxon>
        <taxon>ecological metagenomes</taxon>
    </lineage>
</organism>
<dbReference type="PANTHER" id="PTHR45138:SF9">
    <property type="entry name" value="DIGUANYLATE CYCLASE DGCM-RELATED"/>
    <property type="match status" value="1"/>
</dbReference>
<dbReference type="SUPFAM" id="SSF52172">
    <property type="entry name" value="CheY-like"/>
    <property type="match status" value="1"/>
</dbReference>
<dbReference type="InterPro" id="IPR043128">
    <property type="entry name" value="Rev_trsase/Diguanyl_cyclase"/>
</dbReference>
<dbReference type="InterPro" id="IPR011006">
    <property type="entry name" value="CheY-like_superfamily"/>
</dbReference>
<dbReference type="Gene3D" id="3.40.50.2300">
    <property type="match status" value="1"/>
</dbReference>
<dbReference type="InterPro" id="IPR001789">
    <property type="entry name" value="Sig_transdc_resp-reg_receiver"/>
</dbReference>
<proteinExistence type="predicted"/>
<evidence type="ECO:0000313" key="3">
    <source>
        <dbReference type="EMBL" id="MPN03926.1"/>
    </source>
</evidence>
<reference evidence="3" key="1">
    <citation type="submission" date="2019-08" db="EMBL/GenBank/DDBJ databases">
        <authorList>
            <person name="Kucharzyk K."/>
            <person name="Murdoch R.W."/>
            <person name="Higgins S."/>
            <person name="Loffler F."/>
        </authorList>
    </citation>
    <scope>NUCLEOTIDE SEQUENCE</scope>
</reference>
<gene>
    <name evidence="3" type="ORF">SDC9_151161</name>
</gene>
<sequence length="242" mass="27099">MPGIDGYEVCRRLKADPLTKSIPIIFVTGKVNEDEEIFGFNLGAVDYIKKPFNSVIVKARVGMHVELKQYRDYLENMSYLDGLTGISNRRKFNEYLESTWNLAVRASIPVSLIMMDIDLFKQYNDNYGHQQGDTCLVQIAHALSKIIVRKTDLLAKYGGEEFVCILPNTNEDSAYIIAEKLRLAVAALNIPHAFSTVEKFVTISVGVATRMPAKNNSTTELLNASDQALYSSKKNGRNMTSC</sequence>
<evidence type="ECO:0000259" key="2">
    <source>
        <dbReference type="PROSITE" id="PS50887"/>
    </source>
</evidence>
<dbReference type="GO" id="GO:0005886">
    <property type="term" value="C:plasma membrane"/>
    <property type="evidence" value="ECO:0007669"/>
    <property type="project" value="TreeGrafter"/>
</dbReference>
<dbReference type="SUPFAM" id="SSF55073">
    <property type="entry name" value="Nucleotide cyclase"/>
    <property type="match status" value="1"/>
</dbReference>
<evidence type="ECO:0000259" key="1">
    <source>
        <dbReference type="PROSITE" id="PS50110"/>
    </source>
</evidence>
<dbReference type="EMBL" id="VSSQ01049847">
    <property type="protein sequence ID" value="MPN03926.1"/>
    <property type="molecule type" value="Genomic_DNA"/>
</dbReference>
<dbReference type="Gene3D" id="3.30.70.270">
    <property type="match status" value="1"/>
</dbReference>
<dbReference type="PANTHER" id="PTHR45138">
    <property type="entry name" value="REGULATORY COMPONENTS OF SENSORY TRANSDUCTION SYSTEM"/>
    <property type="match status" value="1"/>
</dbReference>
<dbReference type="NCBIfam" id="TIGR00254">
    <property type="entry name" value="GGDEF"/>
    <property type="match status" value="1"/>
</dbReference>
<dbReference type="SMART" id="SM00267">
    <property type="entry name" value="GGDEF"/>
    <property type="match status" value="1"/>
</dbReference>
<feature type="domain" description="GGDEF" evidence="2">
    <location>
        <begin position="108"/>
        <end position="242"/>
    </location>
</feature>
<comment type="caution">
    <text evidence="3">The sequence shown here is derived from an EMBL/GenBank/DDBJ whole genome shotgun (WGS) entry which is preliminary data.</text>
</comment>
<dbReference type="GO" id="GO:0000160">
    <property type="term" value="P:phosphorelay signal transduction system"/>
    <property type="evidence" value="ECO:0007669"/>
    <property type="project" value="InterPro"/>
</dbReference>
<dbReference type="InterPro" id="IPR029787">
    <property type="entry name" value="Nucleotide_cyclase"/>
</dbReference>
<dbReference type="AlphaFoldDB" id="A0A645ER52"/>
<dbReference type="CDD" id="cd01949">
    <property type="entry name" value="GGDEF"/>
    <property type="match status" value="1"/>
</dbReference>
<feature type="domain" description="Response regulatory" evidence="1">
    <location>
        <begin position="1"/>
        <end position="65"/>
    </location>
</feature>
<dbReference type="InterPro" id="IPR000160">
    <property type="entry name" value="GGDEF_dom"/>
</dbReference>
<dbReference type="GO" id="GO:0052621">
    <property type="term" value="F:diguanylate cyclase activity"/>
    <property type="evidence" value="ECO:0007669"/>
    <property type="project" value="TreeGrafter"/>
</dbReference>
<dbReference type="FunFam" id="3.30.70.270:FF:000001">
    <property type="entry name" value="Diguanylate cyclase domain protein"/>
    <property type="match status" value="1"/>
</dbReference>
<dbReference type="InterPro" id="IPR050469">
    <property type="entry name" value="Diguanylate_Cyclase"/>
</dbReference>
<accession>A0A645ER52</accession>
<dbReference type="GO" id="GO:0043709">
    <property type="term" value="P:cell adhesion involved in single-species biofilm formation"/>
    <property type="evidence" value="ECO:0007669"/>
    <property type="project" value="TreeGrafter"/>
</dbReference>
<dbReference type="GO" id="GO:1902201">
    <property type="term" value="P:negative regulation of bacterial-type flagellum-dependent cell motility"/>
    <property type="evidence" value="ECO:0007669"/>
    <property type="project" value="TreeGrafter"/>
</dbReference>